<comment type="caution">
    <text evidence="2">The sequence shown here is derived from an EMBL/GenBank/DDBJ whole genome shotgun (WGS) entry which is preliminary data.</text>
</comment>
<evidence type="ECO:0000313" key="2">
    <source>
        <dbReference type="EMBL" id="OXA41412.1"/>
    </source>
</evidence>
<evidence type="ECO:0000256" key="1">
    <source>
        <dbReference type="SAM" id="MobiDB-lite"/>
    </source>
</evidence>
<name>A0A226D783_FOLCA</name>
<proteinExistence type="predicted"/>
<dbReference type="PANTHER" id="PTHR34239">
    <property type="entry name" value="APPLE DOMAIN-CONTAINING PROTEIN"/>
    <property type="match status" value="1"/>
</dbReference>
<feature type="compositionally biased region" description="Polar residues" evidence="1">
    <location>
        <begin position="1"/>
        <end position="19"/>
    </location>
</feature>
<dbReference type="PANTHER" id="PTHR34239:SF2">
    <property type="entry name" value="TRANSPOSABLE ELEMENT P TRANSPOSASE_THAP9 CONSERVED DOMAIN-CONTAINING PROTEIN"/>
    <property type="match status" value="1"/>
</dbReference>
<gene>
    <name evidence="2" type="ORF">Fcan01_23725</name>
</gene>
<protein>
    <submittedName>
        <fullName evidence="2">Argininosuccinate lyase</fullName>
    </submittedName>
</protein>
<dbReference type="EMBL" id="LNIX01000029">
    <property type="protein sequence ID" value="OXA41412.1"/>
    <property type="molecule type" value="Genomic_DNA"/>
</dbReference>
<sequence length="158" mass="17115">MVNQPTPDDGDSQSASTHGLSDPVASFMSNVLGDDSPSANHGLKRRSQTIDAEQQFIQQSISRSLISQAKTAQILFENANKIPGNVLKLLLHNVMDGATQNATAHYEISIKRRQSIKPHLTQDCVGICNNSSAITELLFGSNLEKDLSLAKSSSKIIR</sequence>
<feature type="region of interest" description="Disordered" evidence="1">
    <location>
        <begin position="1"/>
        <end position="47"/>
    </location>
</feature>
<dbReference type="Proteomes" id="UP000198287">
    <property type="component" value="Unassembled WGS sequence"/>
</dbReference>
<keyword evidence="3" id="KW-1185">Reference proteome</keyword>
<evidence type="ECO:0000313" key="3">
    <source>
        <dbReference type="Proteomes" id="UP000198287"/>
    </source>
</evidence>
<keyword evidence="2" id="KW-0456">Lyase</keyword>
<organism evidence="2 3">
    <name type="scientific">Folsomia candida</name>
    <name type="common">Springtail</name>
    <dbReference type="NCBI Taxonomy" id="158441"/>
    <lineage>
        <taxon>Eukaryota</taxon>
        <taxon>Metazoa</taxon>
        <taxon>Ecdysozoa</taxon>
        <taxon>Arthropoda</taxon>
        <taxon>Hexapoda</taxon>
        <taxon>Collembola</taxon>
        <taxon>Entomobryomorpha</taxon>
        <taxon>Isotomoidea</taxon>
        <taxon>Isotomidae</taxon>
        <taxon>Proisotominae</taxon>
        <taxon>Folsomia</taxon>
    </lineage>
</organism>
<reference evidence="2 3" key="1">
    <citation type="submission" date="2015-12" db="EMBL/GenBank/DDBJ databases">
        <title>The genome of Folsomia candida.</title>
        <authorList>
            <person name="Faddeeva A."/>
            <person name="Derks M.F."/>
            <person name="Anvar Y."/>
            <person name="Smit S."/>
            <person name="Van Straalen N."/>
            <person name="Roelofs D."/>
        </authorList>
    </citation>
    <scope>NUCLEOTIDE SEQUENCE [LARGE SCALE GENOMIC DNA]</scope>
    <source>
        <strain evidence="2 3">VU population</strain>
        <tissue evidence="2">Whole body</tissue>
    </source>
</reference>
<dbReference type="GO" id="GO:0016829">
    <property type="term" value="F:lyase activity"/>
    <property type="evidence" value="ECO:0007669"/>
    <property type="project" value="UniProtKB-KW"/>
</dbReference>
<dbReference type="AlphaFoldDB" id="A0A226D783"/>
<accession>A0A226D783</accession>
<dbReference type="OrthoDB" id="2897838at2759"/>